<dbReference type="OrthoDB" id="10051466at2759"/>
<dbReference type="AlphaFoldDB" id="V4B026"/>
<accession>V4B026</accession>
<gene>
    <name evidence="1" type="ORF">LOTGIDRAFT_158443</name>
</gene>
<dbReference type="KEGG" id="lgi:LOTGIDRAFT_158443"/>
<organism evidence="1 2">
    <name type="scientific">Lottia gigantea</name>
    <name type="common">Giant owl limpet</name>
    <dbReference type="NCBI Taxonomy" id="225164"/>
    <lineage>
        <taxon>Eukaryota</taxon>
        <taxon>Metazoa</taxon>
        <taxon>Spiralia</taxon>
        <taxon>Lophotrochozoa</taxon>
        <taxon>Mollusca</taxon>
        <taxon>Gastropoda</taxon>
        <taxon>Patellogastropoda</taxon>
        <taxon>Lottioidea</taxon>
        <taxon>Lottiidae</taxon>
        <taxon>Lottia</taxon>
    </lineage>
</organism>
<keyword evidence="2" id="KW-1185">Reference proteome</keyword>
<evidence type="ECO:0000313" key="1">
    <source>
        <dbReference type="EMBL" id="ESO99356.1"/>
    </source>
</evidence>
<dbReference type="OMA" id="LYINAPI"/>
<name>V4B026_LOTGI</name>
<proteinExistence type="predicted"/>
<protein>
    <recommendedName>
        <fullName evidence="3">Nucleotide-diphospho-sugar transferase domain-containing protein</fullName>
    </recommendedName>
</protein>
<dbReference type="EMBL" id="KB201037">
    <property type="protein sequence ID" value="ESO99356.1"/>
    <property type="molecule type" value="Genomic_DNA"/>
</dbReference>
<evidence type="ECO:0000313" key="2">
    <source>
        <dbReference type="Proteomes" id="UP000030746"/>
    </source>
</evidence>
<reference evidence="1 2" key="1">
    <citation type="journal article" date="2013" name="Nature">
        <title>Insights into bilaterian evolution from three spiralian genomes.</title>
        <authorList>
            <person name="Simakov O."/>
            <person name="Marletaz F."/>
            <person name="Cho S.J."/>
            <person name="Edsinger-Gonzales E."/>
            <person name="Havlak P."/>
            <person name="Hellsten U."/>
            <person name="Kuo D.H."/>
            <person name="Larsson T."/>
            <person name="Lv J."/>
            <person name="Arendt D."/>
            <person name="Savage R."/>
            <person name="Osoegawa K."/>
            <person name="de Jong P."/>
            <person name="Grimwood J."/>
            <person name="Chapman J.A."/>
            <person name="Shapiro H."/>
            <person name="Aerts A."/>
            <person name="Otillar R.P."/>
            <person name="Terry A.Y."/>
            <person name="Boore J.L."/>
            <person name="Grigoriev I.V."/>
            <person name="Lindberg D.R."/>
            <person name="Seaver E.C."/>
            <person name="Weisblat D.A."/>
            <person name="Putnam N.H."/>
            <person name="Rokhsar D.S."/>
        </authorList>
    </citation>
    <scope>NUCLEOTIDE SEQUENCE [LARGE SCALE GENOMIC DNA]</scope>
</reference>
<dbReference type="GeneID" id="20237740"/>
<dbReference type="CTD" id="20237740"/>
<dbReference type="Proteomes" id="UP000030746">
    <property type="component" value="Unassembled WGS sequence"/>
</dbReference>
<evidence type="ECO:0008006" key="3">
    <source>
        <dbReference type="Google" id="ProtNLM"/>
    </source>
</evidence>
<dbReference type="HOGENOM" id="CLU_050760_0_0_1"/>
<dbReference type="RefSeq" id="XP_009049847.1">
    <property type="nucleotide sequence ID" value="XM_009051599.1"/>
</dbReference>
<sequence>MYYILNYGWQKRLSKSWRLHEKAVVFKHLPDITLTFRLTSSTRLLEFFYCSALRSATLYWSKYLGNIALILNKESVWDKRLAEHLTKHEDAMGMMFEFYYEPSPNQTKYFLKESRGYQQQLYSSFLTDLFIQTPVIAYTDSDAKFTTPVTQDNIFNGEKLKVKGIHAKFRGKFSKNWAKTTKMMLGVDMVADFMSYFPVYIWKDTIANCRKFIMNHVNSSATDFIEVFSQAQGHASSPVVVIMTYAYYFEKHRYDFHIDIRNETLSDYNKKYVAKGFELGQSDISPDLHVQIHDKHFSEPRRQHMVSKLSYCRASRNLNILLPQNIQEMCDPLRISSQWFLFQFEHNPVAKVEHLTTWCKNKRDKCDDMINKHYEHCDQLFKLGIYDLDISRIDVVEKVAAQQGIYCKPYW</sequence>